<dbReference type="GO" id="GO:0000813">
    <property type="term" value="C:ESCRT I complex"/>
    <property type="evidence" value="ECO:0007669"/>
    <property type="project" value="InterPro"/>
</dbReference>
<dbReference type="InterPro" id="IPR037206">
    <property type="entry name" value="VPS28_C_sf"/>
</dbReference>
<dbReference type="InterPro" id="IPR007143">
    <property type="entry name" value="Vps28"/>
</dbReference>
<keyword evidence="2 5" id="KW-0813">Transport</keyword>
<evidence type="ECO:0000259" key="7">
    <source>
        <dbReference type="PROSITE" id="PS51310"/>
    </source>
</evidence>
<dbReference type="PROSITE" id="PS51310">
    <property type="entry name" value="VPS28_C"/>
    <property type="match status" value="1"/>
</dbReference>
<keyword evidence="3" id="KW-0967">Endosome</keyword>
<dbReference type="SUPFAM" id="SSF140111">
    <property type="entry name" value="Endosomal sorting complex assembly domain"/>
    <property type="match status" value="1"/>
</dbReference>
<evidence type="ECO:0000256" key="1">
    <source>
        <dbReference type="ARBA" id="ARBA00004177"/>
    </source>
</evidence>
<evidence type="ECO:0000259" key="8">
    <source>
        <dbReference type="PROSITE" id="PS51313"/>
    </source>
</evidence>
<proteinExistence type="inferred from homology"/>
<name>A0A9C7PXP2_9RHOD</name>
<dbReference type="AlphaFoldDB" id="A0A9C7PXP2"/>
<reference evidence="9" key="1">
    <citation type="journal article" date="2022" name="Proc. Natl. Acad. Sci. U.S.A.">
        <title>Life cycle and functional genomics of the unicellular red alga Galdieria for elucidating algal and plant evolution and industrial use.</title>
        <authorList>
            <person name="Hirooka S."/>
            <person name="Itabashi T."/>
            <person name="Ichinose T.M."/>
            <person name="Onuma R."/>
            <person name="Fujiwara T."/>
            <person name="Yamashita S."/>
            <person name="Jong L.W."/>
            <person name="Tomita R."/>
            <person name="Iwane A.H."/>
            <person name="Miyagishima S.Y."/>
        </authorList>
    </citation>
    <scope>NUCLEOTIDE SEQUENCE</scope>
    <source>
        <strain evidence="9">NBRC 102759</strain>
    </source>
</reference>
<evidence type="ECO:0000256" key="5">
    <source>
        <dbReference type="PROSITE-ProRule" id="PRU00642"/>
    </source>
</evidence>
<feature type="domain" description="VPS28 C-terminal" evidence="7">
    <location>
        <begin position="200"/>
        <end position="296"/>
    </location>
</feature>
<dbReference type="GO" id="GO:0043328">
    <property type="term" value="P:protein transport to vacuole involved in ubiquitin-dependent protein catabolic process via the multivesicular body sorting pathway"/>
    <property type="evidence" value="ECO:0007669"/>
    <property type="project" value="TreeGrafter"/>
</dbReference>
<dbReference type="PANTHER" id="PTHR12937">
    <property type="entry name" value="VACUOLAR PROTEIN SORTING 28, ISOFORM 2 VPS28"/>
    <property type="match status" value="1"/>
</dbReference>
<feature type="domain" description="VPS28 N-terminal" evidence="8">
    <location>
        <begin position="78"/>
        <end position="192"/>
    </location>
</feature>
<evidence type="ECO:0000256" key="4">
    <source>
        <dbReference type="ARBA" id="ARBA00022927"/>
    </source>
</evidence>
<dbReference type="EMBL" id="BQMJ01000035">
    <property type="protein sequence ID" value="GJQ12663.1"/>
    <property type="molecule type" value="Genomic_DNA"/>
</dbReference>
<dbReference type="Proteomes" id="UP001061958">
    <property type="component" value="Unassembled WGS sequence"/>
</dbReference>
<dbReference type="Gene3D" id="1.20.1440.200">
    <property type="match status" value="1"/>
</dbReference>
<dbReference type="Pfam" id="PF03997">
    <property type="entry name" value="VPS28"/>
    <property type="match status" value="1"/>
</dbReference>
<sequence>MQPLYKDSAYEVQAKQLSKQQQLQRSQQRNSVQFDALLDKQREVGIEKRYSGSAGKKGETQEESKFNHESLVAAKNSDVGSTISFEEEEELNEEDIHLMEDASDRTLFQALGDLFCIIKETEHLERAWRNASIKADDYTRECTSLINRYKTTCSSLKERLSNPNHFIEEYEIEAPAARYRLIEAGVPATVEHSERLGNQSDILYVTRATRTFITARNVLEMKLLSKDEIYPYISELLDALDKVERLRNVFEGKGKLKEWLMILSRMRASDSLSTDEARQLAFDLESAFTEFERILEARS</sequence>
<evidence type="ECO:0000256" key="6">
    <source>
        <dbReference type="SAM" id="MobiDB-lite"/>
    </source>
</evidence>
<reference evidence="9" key="2">
    <citation type="submission" date="2022-01" db="EMBL/GenBank/DDBJ databases">
        <authorList>
            <person name="Hirooka S."/>
            <person name="Miyagishima S.Y."/>
        </authorList>
    </citation>
    <scope>NUCLEOTIDE SEQUENCE</scope>
    <source>
        <strain evidence="9">NBRC 102759</strain>
    </source>
</reference>
<dbReference type="PROSITE" id="PS51313">
    <property type="entry name" value="VPS28_N"/>
    <property type="match status" value="1"/>
</dbReference>
<dbReference type="InterPro" id="IPR038358">
    <property type="entry name" value="VPS28_N_sf"/>
</dbReference>
<evidence type="ECO:0000256" key="2">
    <source>
        <dbReference type="ARBA" id="ARBA00022448"/>
    </source>
</evidence>
<dbReference type="OrthoDB" id="2671at2759"/>
<dbReference type="InterPro" id="IPR017898">
    <property type="entry name" value="VPS28_N"/>
</dbReference>
<feature type="region of interest" description="Disordered" evidence="6">
    <location>
        <begin position="48"/>
        <end position="69"/>
    </location>
</feature>
<organism evidence="9 10">
    <name type="scientific">Galdieria partita</name>
    <dbReference type="NCBI Taxonomy" id="83374"/>
    <lineage>
        <taxon>Eukaryota</taxon>
        <taxon>Rhodophyta</taxon>
        <taxon>Bangiophyceae</taxon>
        <taxon>Galdieriales</taxon>
        <taxon>Galdieriaceae</taxon>
        <taxon>Galdieria</taxon>
    </lineage>
</organism>
<comment type="subcellular location">
    <subcellularLocation>
        <location evidence="1">Endosome</location>
    </subcellularLocation>
</comment>
<dbReference type="InterPro" id="IPR037202">
    <property type="entry name" value="ESCRT_assembly_dom"/>
</dbReference>
<comment type="caution">
    <text evidence="9">The sequence shown here is derived from an EMBL/GenBank/DDBJ whole genome shotgun (WGS) entry which is preliminary data.</text>
</comment>
<evidence type="ECO:0000313" key="10">
    <source>
        <dbReference type="Proteomes" id="UP001061958"/>
    </source>
</evidence>
<dbReference type="Gene3D" id="1.20.120.1130">
    <property type="match status" value="1"/>
</dbReference>
<accession>A0A9C7PXP2</accession>
<comment type="similarity">
    <text evidence="5">Belongs to the VPS28 family.</text>
</comment>
<dbReference type="InterPro" id="IPR017899">
    <property type="entry name" value="VPS28_C"/>
</dbReference>
<feature type="compositionally biased region" description="Basic and acidic residues" evidence="6">
    <location>
        <begin position="48"/>
        <end position="68"/>
    </location>
</feature>
<evidence type="ECO:0000313" key="9">
    <source>
        <dbReference type="EMBL" id="GJQ12663.1"/>
    </source>
</evidence>
<evidence type="ECO:0008006" key="11">
    <source>
        <dbReference type="Google" id="ProtNLM"/>
    </source>
</evidence>
<gene>
    <name evidence="9" type="ORF">GpartN1_g4454.t1</name>
</gene>
<dbReference type="SUPFAM" id="SSF140427">
    <property type="entry name" value="VPS28 C-terminal domain-like"/>
    <property type="match status" value="1"/>
</dbReference>
<keyword evidence="10" id="KW-1185">Reference proteome</keyword>
<evidence type="ECO:0000256" key="3">
    <source>
        <dbReference type="ARBA" id="ARBA00022753"/>
    </source>
</evidence>
<dbReference type="PANTHER" id="PTHR12937:SF0">
    <property type="entry name" value="VACUOLAR PROTEIN SORTING-ASSOCIATED PROTEIN 28 HOMOLOG"/>
    <property type="match status" value="1"/>
</dbReference>
<dbReference type="GO" id="GO:0044877">
    <property type="term" value="F:protein-containing complex binding"/>
    <property type="evidence" value="ECO:0007669"/>
    <property type="project" value="TreeGrafter"/>
</dbReference>
<protein>
    <recommendedName>
        <fullName evidence="11">Vacuolar protein sorting-associated protein 28 homolog</fullName>
    </recommendedName>
</protein>
<keyword evidence="4 5" id="KW-0653">Protein transport</keyword>